<evidence type="ECO:0000256" key="1">
    <source>
        <dbReference type="SAM" id="MobiDB-lite"/>
    </source>
</evidence>
<evidence type="ECO:0000313" key="2">
    <source>
        <dbReference type="EMBL" id="CAA9319491.1"/>
    </source>
</evidence>
<reference evidence="2" key="1">
    <citation type="submission" date="2020-02" db="EMBL/GenBank/DDBJ databases">
        <authorList>
            <person name="Meier V. D."/>
        </authorList>
    </citation>
    <scope>NUCLEOTIDE SEQUENCE</scope>
    <source>
        <strain evidence="2">AVDCRST_MAG48</strain>
    </source>
</reference>
<protein>
    <submittedName>
        <fullName evidence="2">Uncharacterized protein</fullName>
    </submittedName>
</protein>
<proteinExistence type="predicted"/>
<feature type="region of interest" description="Disordered" evidence="1">
    <location>
        <begin position="1"/>
        <end position="128"/>
    </location>
</feature>
<sequence>GQEVDRSGGRGAAADGVHTRRAARRAGGRSAVPGRRRGGRPGGRLRPAVPRGAREPRGGERPALPGRAGGAVAARGRDALDRGLGRRRTGPARRRGALPGPLRHGLEGNGRRLHPAARPALRLRRGGL</sequence>
<feature type="compositionally biased region" description="Low complexity" evidence="1">
    <location>
        <begin position="61"/>
        <end position="74"/>
    </location>
</feature>
<dbReference type="EMBL" id="CADCTS010000367">
    <property type="protein sequence ID" value="CAA9319491.1"/>
    <property type="molecule type" value="Genomic_DNA"/>
</dbReference>
<feature type="compositionally biased region" description="Basic residues" evidence="1">
    <location>
        <begin position="111"/>
        <end position="128"/>
    </location>
</feature>
<accession>A0A6J4L4W7</accession>
<feature type="compositionally biased region" description="Basic and acidic residues" evidence="1">
    <location>
        <begin position="75"/>
        <end position="84"/>
    </location>
</feature>
<dbReference type="AlphaFoldDB" id="A0A6J4L4W7"/>
<name>A0A6J4L4W7_9ACTN</name>
<feature type="non-terminal residue" evidence="2">
    <location>
        <position position="128"/>
    </location>
</feature>
<feature type="compositionally biased region" description="Basic residues" evidence="1">
    <location>
        <begin position="85"/>
        <end position="96"/>
    </location>
</feature>
<organism evidence="2">
    <name type="scientific">uncultured Friedmanniella sp</name>
    <dbReference type="NCBI Taxonomy" id="335381"/>
    <lineage>
        <taxon>Bacteria</taxon>
        <taxon>Bacillati</taxon>
        <taxon>Actinomycetota</taxon>
        <taxon>Actinomycetes</taxon>
        <taxon>Propionibacteriales</taxon>
        <taxon>Nocardioidaceae</taxon>
        <taxon>Friedmanniella</taxon>
        <taxon>environmental samples</taxon>
    </lineage>
</organism>
<feature type="non-terminal residue" evidence="2">
    <location>
        <position position="1"/>
    </location>
</feature>
<gene>
    <name evidence="2" type="ORF">AVDCRST_MAG48-2552</name>
</gene>